<evidence type="ECO:0008006" key="4">
    <source>
        <dbReference type="Google" id="ProtNLM"/>
    </source>
</evidence>
<comment type="caution">
    <text evidence="2">The sequence shown here is derived from an EMBL/GenBank/DDBJ whole genome shotgun (WGS) entry which is preliminary data.</text>
</comment>
<name>A0ABR3GH02_9PEZI</name>
<dbReference type="Pfam" id="PF13920">
    <property type="entry name" value="zf-C3HC4_3"/>
    <property type="match status" value="1"/>
</dbReference>
<evidence type="ECO:0000256" key="1">
    <source>
        <dbReference type="SAM" id="MobiDB-lite"/>
    </source>
</evidence>
<sequence>MAGTGSIDNRENHKLVSLEEKECQNDTGIQDYSTFGSCPTLPIDTDDDDDDHDEEAIRLTLSLSTPGREAVGRTRGDLARFLNDDYHIQPAANRLQGHPITNIDDLRRVLRARFPLGLPAVLSDVADPVPISMVGARLVRLSVHCHQLDRPHVPITHHEGTPVHTLGQQHRRHTNIPLPHTPPPIQPAAPVTPAPRPAPSAVPTPPPMTINAGCIICFKAISDTVLFPCRHLVMCEVCSPSPIRPISC</sequence>
<organism evidence="2 3">
    <name type="scientific">Discina gigas</name>
    <dbReference type="NCBI Taxonomy" id="1032678"/>
    <lineage>
        <taxon>Eukaryota</taxon>
        <taxon>Fungi</taxon>
        <taxon>Dikarya</taxon>
        <taxon>Ascomycota</taxon>
        <taxon>Pezizomycotina</taxon>
        <taxon>Pezizomycetes</taxon>
        <taxon>Pezizales</taxon>
        <taxon>Discinaceae</taxon>
        <taxon>Discina</taxon>
    </lineage>
</organism>
<gene>
    <name evidence="2" type="ORF">Q9L58_005870</name>
</gene>
<dbReference type="InterPro" id="IPR013083">
    <property type="entry name" value="Znf_RING/FYVE/PHD"/>
</dbReference>
<evidence type="ECO:0000313" key="3">
    <source>
        <dbReference type="Proteomes" id="UP001447188"/>
    </source>
</evidence>
<evidence type="ECO:0000313" key="2">
    <source>
        <dbReference type="EMBL" id="KAL0635224.1"/>
    </source>
</evidence>
<accession>A0ABR3GH02</accession>
<protein>
    <recommendedName>
        <fullName evidence="4">RING-type domain-containing protein</fullName>
    </recommendedName>
</protein>
<dbReference type="EMBL" id="JBBBZM010000075">
    <property type="protein sequence ID" value="KAL0635224.1"/>
    <property type="molecule type" value="Genomic_DNA"/>
</dbReference>
<dbReference type="Gene3D" id="3.30.40.10">
    <property type="entry name" value="Zinc/RING finger domain, C3HC4 (zinc finger)"/>
    <property type="match status" value="1"/>
</dbReference>
<reference evidence="2 3" key="1">
    <citation type="submission" date="2024-02" db="EMBL/GenBank/DDBJ databases">
        <title>Discinaceae phylogenomics.</title>
        <authorList>
            <person name="Dirks A.C."/>
            <person name="James T.Y."/>
        </authorList>
    </citation>
    <scope>NUCLEOTIDE SEQUENCE [LARGE SCALE GENOMIC DNA]</scope>
    <source>
        <strain evidence="2 3">ACD0624</strain>
    </source>
</reference>
<feature type="region of interest" description="Disordered" evidence="1">
    <location>
        <begin position="179"/>
        <end position="204"/>
    </location>
</feature>
<keyword evidence="3" id="KW-1185">Reference proteome</keyword>
<proteinExistence type="predicted"/>
<dbReference type="Proteomes" id="UP001447188">
    <property type="component" value="Unassembled WGS sequence"/>
</dbReference>